<feature type="non-terminal residue" evidence="2">
    <location>
        <position position="160"/>
    </location>
</feature>
<dbReference type="EMBL" id="RCMV01004392">
    <property type="protein sequence ID" value="KAG3195110.1"/>
    <property type="molecule type" value="Genomic_DNA"/>
</dbReference>
<organism evidence="2 3">
    <name type="scientific">Phytophthora cactorum</name>
    <dbReference type="NCBI Taxonomy" id="29920"/>
    <lineage>
        <taxon>Eukaryota</taxon>
        <taxon>Sar</taxon>
        <taxon>Stramenopiles</taxon>
        <taxon>Oomycota</taxon>
        <taxon>Peronosporomycetes</taxon>
        <taxon>Peronosporales</taxon>
        <taxon>Peronosporaceae</taxon>
        <taxon>Phytophthora</taxon>
    </lineage>
</organism>
<comment type="caution">
    <text evidence="2">The sequence shown here is derived from an EMBL/GenBank/DDBJ whole genome shotgun (WGS) entry which is preliminary data.</text>
</comment>
<protein>
    <recommendedName>
        <fullName evidence="4">Peptidase M28 domain-containing protein</fullName>
    </recommendedName>
</protein>
<dbReference type="Proteomes" id="UP000760860">
    <property type="component" value="Unassembled WGS sequence"/>
</dbReference>
<gene>
    <name evidence="2" type="ORF">PC129_g24864</name>
</gene>
<dbReference type="AlphaFoldDB" id="A0A8T1GQZ0"/>
<dbReference type="GO" id="GO:0016255">
    <property type="term" value="P:attachment of GPI anchor to protein"/>
    <property type="evidence" value="ECO:0007669"/>
    <property type="project" value="TreeGrafter"/>
</dbReference>
<dbReference type="PANTHER" id="PTHR13304:SF0">
    <property type="entry name" value="GLYCOSYLPHOSPHATIDYLINOSITOL ANCHOR ATTACHMENT 1 PROTEIN"/>
    <property type="match status" value="1"/>
</dbReference>
<feature type="non-terminal residue" evidence="2">
    <location>
        <position position="1"/>
    </location>
</feature>
<evidence type="ECO:0000256" key="1">
    <source>
        <dbReference type="SAM" id="SignalP"/>
    </source>
</evidence>
<proteinExistence type="predicted"/>
<feature type="chain" id="PRO_5035913872" description="Peptidase M28 domain-containing protein" evidence="1">
    <location>
        <begin position="23"/>
        <end position="160"/>
    </location>
</feature>
<accession>A0A8T1GQZ0</accession>
<dbReference type="PANTHER" id="PTHR13304">
    <property type="entry name" value="GLYCOSYLPHOSPHATIDYLINOSITOL ANCHOR ATTACHMENT 1 PROTEIN"/>
    <property type="match status" value="1"/>
</dbReference>
<reference evidence="2" key="1">
    <citation type="submission" date="2018-05" db="EMBL/GenBank/DDBJ databases">
        <title>Effector identification in a new, highly contiguous assembly of the strawberry crown rot pathogen Phytophthora cactorum.</title>
        <authorList>
            <person name="Armitage A.D."/>
            <person name="Nellist C.F."/>
            <person name="Bates H."/>
            <person name="Vickerstaff R.J."/>
            <person name="Harrison R.J."/>
        </authorList>
    </citation>
    <scope>NUCLEOTIDE SEQUENCE</scope>
    <source>
        <strain evidence="2">P421</strain>
    </source>
</reference>
<dbReference type="VEuPathDB" id="FungiDB:PC110_g21919"/>
<evidence type="ECO:0000313" key="3">
    <source>
        <dbReference type="Proteomes" id="UP000760860"/>
    </source>
</evidence>
<keyword evidence="1" id="KW-0732">Signal</keyword>
<evidence type="ECO:0008006" key="4">
    <source>
        <dbReference type="Google" id="ProtNLM"/>
    </source>
</evidence>
<evidence type="ECO:0000313" key="2">
    <source>
        <dbReference type="EMBL" id="KAG3195110.1"/>
    </source>
</evidence>
<dbReference type="Pfam" id="PF04114">
    <property type="entry name" value="Gaa1"/>
    <property type="match status" value="1"/>
</dbReference>
<feature type="signal peptide" evidence="1">
    <location>
        <begin position="1"/>
        <end position="22"/>
    </location>
</feature>
<dbReference type="GO" id="GO:0042765">
    <property type="term" value="C:GPI-anchor transamidase complex"/>
    <property type="evidence" value="ECO:0007669"/>
    <property type="project" value="InterPro"/>
</dbReference>
<dbReference type="InterPro" id="IPR007246">
    <property type="entry name" value="Gaa1"/>
</dbReference>
<name>A0A8T1GQZ0_9STRA</name>
<sequence>WGTYVLGLIWLLLHPAITVTTGELKCRRTYMSENALLIDLMEARASRHEDHSARGSHQKLLKLPDLPPSGCRDNCSHSQVFQTDETSTPRTNVYGILRASPLADGKEAIVLVTQYCNVGADSGENSGLSLGLALLKYLSRAKWLAKDVILLAADDGYLDG</sequence>